<dbReference type="GeneID" id="77811764"/>
<sequence length="209" mass="23305">MQATAVVILMAAFALSGVMAAVDNTQCYNYFMYKDGCVQATGHKYDRCPARKPSHHPKSARLMTIQQGSRLERRYDGPARVITQARLVWSCPKIKPDPTGRRPEVCVWAGDAFGRSKTGWLDVTNQNNCGKQVYIQRQRQPGQAKYAIITGGCDFGNSDASVGCFQIAMNQPLFELFNPTAPERASQEIAEVSWDFNNLKFDKPENAAF</sequence>
<name>A0ABY7CNR3_9BASI</name>
<organism evidence="2 3">
    <name type="scientific">Puccinia triticina</name>
    <dbReference type="NCBI Taxonomy" id="208348"/>
    <lineage>
        <taxon>Eukaryota</taxon>
        <taxon>Fungi</taxon>
        <taxon>Dikarya</taxon>
        <taxon>Basidiomycota</taxon>
        <taxon>Pucciniomycotina</taxon>
        <taxon>Pucciniomycetes</taxon>
        <taxon>Pucciniales</taxon>
        <taxon>Pucciniaceae</taxon>
        <taxon>Puccinia</taxon>
    </lineage>
</organism>
<proteinExistence type="predicted"/>
<evidence type="ECO:0000313" key="2">
    <source>
        <dbReference type="EMBL" id="WAQ86553.1"/>
    </source>
</evidence>
<dbReference type="Proteomes" id="UP001164743">
    <property type="component" value="Chromosome 7A"/>
</dbReference>
<keyword evidence="1" id="KW-0732">Signal</keyword>
<accession>A0ABY7CNR3</accession>
<feature type="chain" id="PRO_5045622686" description="Secreted protein" evidence="1">
    <location>
        <begin position="21"/>
        <end position="209"/>
    </location>
</feature>
<dbReference type="RefSeq" id="XP_053022108.1">
    <property type="nucleotide sequence ID" value="XM_053170869.1"/>
</dbReference>
<dbReference type="EMBL" id="CP110427">
    <property type="protein sequence ID" value="WAQ86553.1"/>
    <property type="molecule type" value="Genomic_DNA"/>
</dbReference>
<gene>
    <name evidence="2" type="ORF">PtA15_7A279</name>
</gene>
<protein>
    <recommendedName>
        <fullName evidence="4">Secreted protein</fullName>
    </recommendedName>
</protein>
<evidence type="ECO:0000313" key="3">
    <source>
        <dbReference type="Proteomes" id="UP001164743"/>
    </source>
</evidence>
<feature type="signal peptide" evidence="1">
    <location>
        <begin position="1"/>
        <end position="20"/>
    </location>
</feature>
<keyword evidence="3" id="KW-1185">Reference proteome</keyword>
<evidence type="ECO:0000256" key="1">
    <source>
        <dbReference type="SAM" id="SignalP"/>
    </source>
</evidence>
<evidence type="ECO:0008006" key="4">
    <source>
        <dbReference type="Google" id="ProtNLM"/>
    </source>
</evidence>
<reference evidence="2" key="1">
    <citation type="submission" date="2022-10" db="EMBL/GenBank/DDBJ databases">
        <title>Puccinia triticina Genome sequencing and assembly.</title>
        <authorList>
            <person name="Li C."/>
        </authorList>
    </citation>
    <scope>NUCLEOTIDE SEQUENCE</scope>
    <source>
        <strain evidence="2">Pt15</strain>
    </source>
</reference>